<accession>A0A848DDW1</accession>
<sequence length="101" mass="10370">MELPDETAGPDERPDRDTDRDTDRGTARDDAAASDETDGGDGVAGGGTAGEKGFIADLLDQATVTGHGDLPGPPPEPQPPNPGTADDSAEAEAEARERRDD</sequence>
<proteinExistence type="predicted"/>
<dbReference type="AlphaFoldDB" id="A0A848DDW1"/>
<dbReference type="RefSeq" id="WP_169410267.1">
    <property type="nucleotide sequence ID" value="NZ_JAAXKZ010000008.1"/>
</dbReference>
<keyword evidence="3" id="KW-1185">Reference proteome</keyword>
<evidence type="ECO:0000256" key="1">
    <source>
        <dbReference type="SAM" id="MobiDB-lite"/>
    </source>
</evidence>
<dbReference type="EMBL" id="JAAXKZ010000008">
    <property type="protein sequence ID" value="NMH90776.1"/>
    <property type="molecule type" value="Genomic_DNA"/>
</dbReference>
<comment type="caution">
    <text evidence="2">The sequence shown here is derived from an EMBL/GenBank/DDBJ whole genome shotgun (WGS) entry which is preliminary data.</text>
</comment>
<feature type="compositionally biased region" description="Pro residues" evidence="1">
    <location>
        <begin position="71"/>
        <end position="82"/>
    </location>
</feature>
<evidence type="ECO:0000313" key="2">
    <source>
        <dbReference type="EMBL" id="NMH90776.1"/>
    </source>
</evidence>
<feature type="compositionally biased region" description="Basic and acidic residues" evidence="1">
    <location>
        <begin position="10"/>
        <end position="31"/>
    </location>
</feature>
<feature type="compositionally biased region" description="Gly residues" evidence="1">
    <location>
        <begin position="40"/>
        <end position="50"/>
    </location>
</feature>
<feature type="region of interest" description="Disordered" evidence="1">
    <location>
        <begin position="1"/>
        <end position="101"/>
    </location>
</feature>
<protein>
    <submittedName>
        <fullName evidence="2">Uncharacterized protein</fullName>
    </submittedName>
</protein>
<name>A0A848DDW1_9PSEU</name>
<evidence type="ECO:0000313" key="3">
    <source>
        <dbReference type="Proteomes" id="UP000586918"/>
    </source>
</evidence>
<organism evidence="2 3">
    <name type="scientific">Pseudonocardia bannensis</name>
    <dbReference type="NCBI Taxonomy" id="630973"/>
    <lineage>
        <taxon>Bacteria</taxon>
        <taxon>Bacillati</taxon>
        <taxon>Actinomycetota</taxon>
        <taxon>Actinomycetes</taxon>
        <taxon>Pseudonocardiales</taxon>
        <taxon>Pseudonocardiaceae</taxon>
        <taxon>Pseudonocardia</taxon>
    </lineage>
</organism>
<gene>
    <name evidence="2" type="ORF">HF519_04095</name>
</gene>
<reference evidence="2 3" key="1">
    <citation type="submission" date="2020-04" db="EMBL/GenBank/DDBJ databases">
        <authorList>
            <person name="Klaysubun C."/>
            <person name="Duangmal K."/>
            <person name="Lipun K."/>
        </authorList>
    </citation>
    <scope>NUCLEOTIDE SEQUENCE [LARGE SCALE GENOMIC DNA]</scope>
    <source>
        <strain evidence="2 3">DSM 45300</strain>
    </source>
</reference>
<dbReference type="Proteomes" id="UP000586918">
    <property type="component" value="Unassembled WGS sequence"/>
</dbReference>